<dbReference type="InterPro" id="IPR011874">
    <property type="entry name" value="Fibro_Slime"/>
</dbReference>
<dbReference type="InterPro" id="IPR011658">
    <property type="entry name" value="PA14_dom"/>
</dbReference>
<keyword evidence="3" id="KW-0325">Glycoprotein</keyword>
<dbReference type="eggNOG" id="ENOG502QQ2D">
    <property type="taxonomic scope" value="Eukaryota"/>
</dbReference>
<dbReference type="KEGG" id="dpp:DICPUDRAFT_72750"/>
<dbReference type="InParanoid" id="F0ZQH8"/>
<dbReference type="InterPro" id="IPR051154">
    <property type="entry name" value="Prespore-cell_inducing_factor"/>
</dbReference>
<feature type="domain" description="PA14" evidence="4">
    <location>
        <begin position="115"/>
        <end position="257"/>
    </location>
</feature>
<evidence type="ECO:0000256" key="2">
    <source>
        <dbReference type="ARBA" id="ARBA00022729"/>
    </source>
</evidence>
<dbReference type="STRING" id="5786.F0ZQH8"/>
<dbReference type="VEuPathDB" id="AmoebaDB:DICPUDRAFT_72750"/>
<dbReference type="PROSITE" id="PS51820">
    <property type="entry name" value="PA14"/>
    <property type="match status" value="1"/>
</dbReference>
<evidence type="ECO:0000313" key="6">
    <source>
        <dbReference type="Proteomes" id="UP000001064"/>
    </source>
</evidence>
<proteinExistence type="inferred from homology"/>
<dbReference type="GeneID" id="10502931"/>
<dbReference type="PANTHER" id="PTHR31137:SF8">
    <property type="entry name" value="PROTEIN PSIB-RELATED"/>
    <property type="match status" value="1"/>
</dbReference>
<evidence type="ECO:0000256" key="3">
    <source>
        <dbReference type="ARBA" id="ARBA00023180"/>
    </source>
</evidence>
<name>F0ZQH8_DICPU</name>
<evidence type="ECO:0000313" key="5">
    <source>
        <dbReference type="EMBL" id="EGC33803.1"/>
    </source>
</evidence>
<dbReference type="GO" id="GO:0005576">
    <property type="term" value="C:extracellular region"/>
    <property type="evidence" value="ECO:0000318"/>
    <property type="project" value="GO_Central"/>
</dbReference>
<reference evidence="6" key="1">
    <citation type="journal article" date="2011" name="Genome Biol.">
        <title>Comparative genomics of the social amoebae Dictyostelium discoideum and Dictyostelium purpureum.</title>
        <authorList>
            <consortium name="US DOE Joint Genome Institute (JGI-PGF)"/>
            <person name="Sucgang R."/>
            <person name="Kuo A."/>
            <person name="Tian X."/>
            <person name="Salerno W."/>
            <person name="Parikh A."/>
            <person name="Feasley C.L."/>
            <person name="Dalin E."/>
            <person name="Tu H."/>
            <person name="Huang E."/>
            <person name="Barry K."/>
            <person name="Lindquist E."/>
            <person name="Shapiro H."/>
            <person name="Bruce D."/>
            <person name="Schmutz J."/>
            <person name="Salamov A."/>
            <person name="Fey P."/>
            <person name="Gaudet P."/>
            <person name="Anjard C."/>
            <person name="Babu M.M."/>
            <person name="Basu S."/>
            <person name="Bushmanova Y."/>
            <person name="van der Wel H."/>
            <person name="Katoh-Kurasawa M."/>
            <person name="Dinh C."/>
            <person name="Coutinho P.M."/>
            <person name="Saito T."/>
            <person name="Elias M."/>
            <person name="Schaap P."/>
            <person name="Kay R.R."/>
            <person name="Henrissat B."/>
            <person name="Eichinger L."/>
            <person name="Rivero F."/>
            <person name="Putnam N.H."/>
            <person name="West C.M."/>
            <person name="Loomis W.F."/>
            <person name="Chisholm R.L."/>
            <person name="Shaulsky G."/>
            <person name="Strassmann J.E."/>
            <person name="Queller D.C."/>
            <person name="Kuspa A."/>
            <person name="Grigoriev I.V."/>
        </authorList>
    </citation>
    <scope>NUCLEOTIDE SEQUENCE [LARGE SCALE GENOMIC DNA]</scope>
    <source>
        <strain evidence="6">QSDP1</strain>
    </source>
</reference>
<evidence type="ECO:0000259" key="4">
    <source>
        <dbReference type="PROSITE" id="PS51820"/>
    </source>
</evidence>
<keyword evidence="6" id="KW-1185">Reference proteome</keyword>
<dbReference type="Pfam" id="PF07691">
    <property type="entry name" value="PA14"/>
    <property type="match status" value="1"/>
</dbReference>
<dbReference type="SMART" id="SM00758">
    <property type="entry name" value="PA14"/>
    <property type="match status" value="1"/>
</dbReference>
<dbReference type="OrthoDB" id="19087at2759"/>
<dbReference type="EMBL" id="GL871125">
    <property type="protein sequence ID" value="EGC33803.1"/>
    <property type="molecule type" value="Genomic_DNA"/>
</dbReference>
<sequence>MKYINYFIFNIIFFVLLINIVKSQTIILSGTIYDQHPMYNPNFEPENGLLTKKLVKSVLNPVTRVPELNSLSPSITTNRDGRMIKPELFQYFFSPNNNASSPGYNIPIPINLTLDFNSDSGIYTYSNQNFFPIDNQGFDVDSSKRLYKDDNGRYHNFHFCLKVNSNFLFKGGETFSFVGDDDFFVFIDNKLVIDLGGLHSAESASVNLNSLGLTRGNVYPIDFFYCERHTTRSTIRIDTNILITCNYYDYCGICNGDGTSCCNAQTTCNDNNPCTTDICPSPTTKINGPISNYCIHTPKEFSLPSDNICFTKQCNSTTGNIDSFPITCLDLSNDCLKSIGCNWTNGCQYESSCTDACQVKNQCNNGTCVVKSSDYCAKELDDDSADICSVYSCDSSQGGCIKQEKCQQGSNKCLVSLCDPSNGECIVREVPNPYANNSCIEATCDPDTGLYTPSEKNCGDRSNECLSNTGCNQSAGCEYQTLCNNVCDVGQCNNGTCVVKTSDYCANELDSDNADICSVYSCDPNQGCIKQEKCQQSSNKCLVTSCDSSNGNCLVENVPNPNANDSCIISICDPVTGLYSSSPLQCPDRSDECLTLVGCNPTAGCEYETFCKGVCDAKDQCINGTCVAKTPEYCANELDGVNVDLCAVYSCDLNGCGCIKGEKCKRNSTNPCIETSCKASTGECFEIEIPGDQCDCGCEIKNKCMRSHCTREGKCSPVFREEIDDGNICTDDYCDPCTGLITHATASKCLNCNSC</sequence>
<dbReference type="FunCoup" id="F0ZQH8">
    <property type="interactions" value="17"/>
</dbReference>
<gene>
    <name evidence="5" type="ORF">DICPUDRAFT_72750</name>
</gene>
<dbReference type="OMA" id="ICNVKDQ"/>
<accession>F0ZQH8</accession>
<keyword evidence="2" id="KW-0732">Signal</keyword>
<dbReference type="InterPro" id="IPR037524">
    <property type="entry name" value="PA14/GLEYA"/>
</dbReference>
<dbReference type="Proteomes" id="UP000001064">
    <property type="component" value="Unassembled WGS sequence"/>
</dbReference>
<organism evidence="5 6">
    <name type="scientific">Dictyostelium purpureum</name>
    <name type="common">Slime mold</name>
    <dbReference type="NCBI Taxonomy" id="5786"/>
    <lineage>
        <taxon>Eukaryota</taxon>
        <taxon>Amoebozoa</taxon>
        <taxon>Evosea</taxon>
        <taxon>Eumycetozoa</taxon>
        <taxon>Dictyostelia</taxon>
        <taxon>Dictyosteliales</taxon>
        <taxon>Dictyosteliaceae</taxon>
        <taxon>Dictyostelium</taxon>
    </lineage>
</organism>
<dbReference type="AlphaFoldDB" id="F0ZQH8"/>
<protein>
    <recommendedName>
        <fullName evidence="4">PA14 domain-containing protein</fullName>
    </recommendedName>
</protein>
<comment type="similarity">
    <text evidence="1">Belongs to the prespore-cell-inducing factor family.</text>
</comment>
<dbReference type="NCBIfam" id="TIGR02148">
    <property type="entry name" value="Fibro_Slime"/>
    <property type="match status" value="1"/>
</dbReference>
<dbReference type="RefSeq" id="XP_003289674.1">
    <property type="nucleotide sequence ID" value="XM_003289626.1"/>
</dbReference>
<dbReference type="PANTHER" id="PTHR31137">
    <property type="entry name" value="PROTEIN PSIB-RELATED-RELATED"/>
    <property type="match status" value="1"/>
</dbReference>
<evidence type="ECO:0000256" key="1">
    <source>
        <dbReference type="ARBA" id="ARBA00008709"/>
    </source>
</evidence>